<feature type="binding site" evidence="5">
    <location>
        <begin position="90"/>
        <end position="93"/>
    </location>
    <ligand>
        <name>5-phospho-alpha-D-ribose 1-diphosphate</name>
        <dbReference type="ChEBI" id="CHEBI:58017"/>
    </ligand>
</feature>
<dbReference type="InterPro" id="IPR017459">
    <property type="entry name" value="Glycosyl_Trfase_fam3_N_dom"/>
</dbReference>
<dbReference type="SUPFAM" id="SSF52418">
    <property type="entry name" value="Nucleoside phosphorylase/phosphoribosyltransferase catalytic domain"/>
    <property type="match status" value="1"/>
</dbReference>
<sequence length="348" mass="36768">MEWAEVAARLLEGAELSYEQAYWVMDQVMDGELGDVRLSAVLTGLAAKGASVTEIRGLADAMQDHAEPIEVPRDALDIVGTGGDRARTVNISTMSAIVLAGAGVPVVKHGNRASTSASGSADVIEALGINLELDPERVAEVFERVGITFLFANRFHPSMRYAAGTRRQLGFPTVFNILGPLTNPARPRAAAIGCAQERNAPLMAGVFAERGLSAVVFRGRDRGLDEITTVEPTQIWSVADGGVEETELDAAGLYGMARATVEDLRGGEARENAAVAREILDGRTGPVRDAVLLNTAAGLSAFGTVEGVRAGDGSLADRMRVGLDLAARSIDSGAAKDVLDRWIEESNR</sequence>
<evidence type="ECO:0000256" key="1">
    <source>
        <dbReference type="ARBA" id="ARBA00022676"/>
    </source>
</evidence>
<evidence type="ECO:0000313" key="9">
    <source>
        <dbReference type="Proteomes" id="UP001596527"/>
    </source>
</evidence>
<feature type="binding site" evidence="5">
    <location>
        <position position="166"/>
    </location>
    <ligand>
        <name>anthranilate</name>
        <dbReference type="ChEBI" id="CHEBI:16567"/>
        <label>2</label>
    </ligand>
</feature>
<comment type="catalytic activity">
    <reaction evidence="5">
        <text>N-(5-phospho-beta-D-ribosyl)anthranilate + diphosphate = 5-phospho-alpha-D-ribose 1-diphosphate + anthranilate</text>
        <dbReference type="Rhea" id="RHEA:11768"/>
        <dbReference type="ChEBI" id="CHEBI:16567"/>
        <dbReference type="ChEBI" id="CHEBI:18277"/>
        <dbReference type="ChEBI" id="CHEBI:33019"/>
        <dbReference type="ChEBI" id="CHEBI:58017"/>
        <dbReference type="EC" id="2.4.2.18"/>
    </reaction>
</comment>
<keyword evidence="5" id="KW-0028">Amino-acid biosynthesis</keyword>
<evidence type="ECO:0000256" key="4">
    <source>
        <dbReference type="ARBA" id="ARBA00023141"/>
    </source>
</evidence>
<keyword evidence="2 5" id="KW-0808">Transferase</keyword>
<comment type="caution">
    <text evidence="8">The sequence shown here is derived from an EMBL/GenBank/DDBJ whole genome shotgun (WGS) entry which is preliminary data.</text>
</comment>
<keyword evidence="5" id="KW-0460">Magnesium</keyword>
<keyword evidence="9" id="KW-1185">Reference proteome</keyword>
<evidence type="ECO:0000256" key="2">
    <source>
        <dbReference type="ARBA" id="ARBA00022679"/>
    </source>
</evidence>
<feature type="binding site" evidence="5">
    <location>
        <position position="226"/>
    </location>
    <ligand>
        <name>Mg(2+)</name>
        <dbReference type="ChEBI" id="CHEBI:18420"/>
        <label>2</label>
    </ligand>
</feature>
<comment type="function">
    <text evidence="5">Catalyzes the transfer of the phosphoribosyl group of 5-phosphorylribose-1-pyrophosphate (PRPP) to anthranilate to yield N-(5'-phosphoribosyl)-anthranilate (PRA).</text>
</comment>
<organism evidence="8 9">
    <name type="scientific">Schaalia naturae</name>
    <dbReference type="NCBI Taxonomy" id="635203"/>
    <lineage>
        <taxon>Bacteria</taxon>
        <taxon>Bacillati</taxon>
        <taxon>Actinomycetota</taxon>
        <taxon>Actinomycetes</taxon>
        <taxon>Actinomycetales</taxon>
        <taxon>Actinomycetaceae</taxon>
        <taxon>Schaalia</taxon>
    </lineage>
</organism>
<evidence type="ECO:0000259" key="6">
    <source>
        <dbReference type="Pfam" id="PF00591"/>
    </source>
</evidence>
<reference evidence="9" key="1">
    <citation type="journal article" date="2019" name="Int. J. Syst. Evol. Microbiol.">
        <title>The Global Catalogue of Microorganisms (GCM) 10K type strain sequencing project: providing services to taxonomists for standard genome sequencing and annotation.</title>
        <authorList>
            <consortium name="The Broad Institute Genomics Platform"/>
            <consortium name="The Broad Institute Genome Sequencing Center for Infectious Disease"/>
            <person name="Wu L."/>
            <person name="Ma J."/>
        </authorList>
    </citation>
    <scope>NUCLEOTIDE SEQUENCE [LARGE SCALE GENOMIC DNA]</scope>
    <source>
        <strain evidence="9">CCUG 56698</strain>
    </source>
</reference>
<feature type="binding site" evidence="5">
    <location>
        <position position="88"/>
    </location>
    <ligand>
        <name>5-phospho-alpha-D-ribose 1-diphosphate</name>
        <dbReference type="ChEBI" id="CHEBI:58017"/>
    </ligand>
</feature>
<dbReference type="Pfam" id="PF02885">
    <property type="entry name" value="Glycos_trans_3N"/>
    <property type="match status" value="1"/>
</dbReference>
<dbReference type="NCBIfam" id="TIGR01245">
    <property type="entry name" value="trpD"/>
    <property type="match status" value="1"/>
</dbReference>
<feature type="binding site" evidence="5">
    <location>
        <position position="226"/>
    </location>
    <ligand>
        <name>Mg(2+)</name>
        <dbReference type="ChEBI" id="CHEBI:18420"/>
        <label>1</label>
    </ligand>
</feature>
<evidence type="ECO:0000259" key="7">
    <source>
        <dbReference type="Pfam" id="PF02885"/>
    </source>
</evidence>
<comment type="caution">
    <text evidence="5">Lacks conserved residue(s) required for the propagation of feature annotation.</text>
</comment>
<dbReference type="Gene3D" id="3.40.1030.10">
    <property type="entry name" value="Nucleoside phosphorylase/phosphoribosyltransferase catalytic domain"/>
    <property type="match status" value="1"/>
</dbReference>
<feature type="binding site" evidence="5">
    <location>
        <position position="80"/>
    </location>
    <ligand>
        <name>5-phospho-alpha-D-ribose 1-diphosphate</name>
        <dbReference type="ChEBI" id="CHEBI:58017"/>
    </ligand>
</feature>
<keyword evidence="1 5" id="KW-0328">Glycosyltransferase</keyword>
<dbReference type="Gene3D" id="1.20.970.10">
    <property type="entry name" value="Transferase, Pyrimidine Nucleoside Phosphorylase, Chain C"/>
    <property type="match status" value="1"/>
</dbReference>
<comment type="cofactor">
    <cofactor evidence="5">
        <name>Mg(2+)</name>
        <dbReference type="ChEBI" id="CHEBI:18420"/>
    </cofactor>
    <text evidence="5">Binds 2 magnesium ions per monomer.</text>
</comment>
<dbReference type="SUPFAM" id="SSF47648">
    <property type="entry name" value="Nucleoside phosphorylase/phosphoribosyltransferase N-terminal domain"/>
    <property type="match status" value="1"/>
</dbReference>
<dbReference type="InterPro" id="IPR005940">
    <property type="entry name" value="Anthranilate_Pribosyl_Tfrase"/>
</dbReference>
<proteinExistence type="inferred from homology"/>
<dbReference type="EC" id="2.4.2.18" evidence="5"/>
<feature type="binding site" evidence="5">
    <location>
        <position position="120"/>
    </location>
    <ligand>
        <name>5-phospho-alpha-D-ribose 1-diphosphate</name>
        <dbReference type="ChEBI" id="CHEBI:58017"/>
    </ligand>
</feature>
<evidence type="ECO:0000256" key="3">
    <source>
        <dbReference type="ARBA" id="ARBA00022822"/>
    </source>
</evidence>
<comment type="pathway">
    <text evidence="5">Amino-acid biosynthesis; L-tryptophan biosynthesis; L-tryptophan from chorismate: step 2/5.</text>
</comment>
<dbReference type="PANTHER" id="PTHR43285:SF2">
    <property type="entry name" value="ANTHRANILATE PHOSPHORIBOSYLTRANSFERASE"/>
    <property type="match status" value="1"/>
</dbReference>
<feature type="binding site" evidence="5">
    <location>
        <position position="111"/>
    </location>
    <ligand>
        <name>anthranilate</name>
        <dbReference type="ChEBI" id="CHEBI:16567"/>
        <label>1</label>
    </ligand>
</feature>
<feature type="domain" description="Glycosyl transferase family 3" evidence="6">
    <location>
        <begin position="74"/>
        <end position="322"/>
    </location>
</feature>
<accession>A0ABW2SJP5</accession>
<dbReference type="HAMAP" id="MF_00211">
    <property type="entry name" value="TrpD"/>
    <property type="match status" value="1"/>
</dbReference>
<feature type="binding site" evidence="5">
    <location>
        <position position="80"/>
    </location>
    <ligand>
        <name>anthranilate</name>
        <dbReference type="ChEBI" id="CHEBI:16567"/>
        <label>1</label>
    </ligand>
</feature>
<name>A0ABW2SJP5_9ACTO</name>
<feature type="binding site" evidence="5">
    <location>
        <position position="225"/>
    </location>
    <ligand>
        <name>Mg(2+)</name>
        <dbReference type="ChEBI" id="CHEBI:18420"/>
        <label>2</label>
    </ligand>
</feature>
<protein>
    <recommendedName>
        <fullName evidence="5">Anthranilate phosphoribosyltransferase</fullName>
        <ecNumber evidence="5">2.4.2.18</ecNumber>
    </recommendedName>
</protein>
<gene>
    <name evidence="5 8" type="primary">trpD</name>
    <name evidence="8" type="ORF">ACFQWG_03540</name>
</gene>
<evidence type="ECO:0000313" key="8">
    <source>
        <dbReference type="EMBL" id="MFC7580297.1"/>
    </source>
</evidence>
<feature type="binding site" evidence="5">
    <location>
        <begin position="108"/>
        <end position="116"/>
    </location>
    <ligand>
        <name>5-phospho-alpha-D-ribose 1-diphosphate</name>
        <dbReference type="ChEBI" id="CHEBI:58017"/>
    </ligand>
</feature>
<keyword evidence="4 5" id="KW-0057">Aromatic amino acid biosynthesis</keyword>
<feature type="binding site" evidence="5">
    <location>
        <begin position="83"/>
        <end position="84"/>
    </location>
    <ligand>
        <name>5-phospho-alpha-D-ribose 1-diphosphate</name>
        <dbReference type="ChEBI" id="CHEBI:58017"/>
    </ligand>
</feature>
<dbReference type="Proteomes" id="UP001596527">
    <property type="component" value="Unassembled WGS sequence"/>
</dbReference>
<dbReference type="InterPro" id="IPR000312">
    <property type="entry name" value="Glycosyl_Trfase_fam3"/>
</dbReference>
<evidence type="ECO:0000256" key="5">
    <source>
        <dbReference type="HAMAP-Rule" id="MF_00211"/>
    </source>
</evidence>
<feature type="binding site" evidence="5">
    <location>
        <position position="92"/>
    </location>
    <ligand>
        <name>Mg(2+)</name>
        <dbReference type="ChEBI" id="CHEBI:18420"/>
        <label>1</label>
    </ligand>
</feature>
<dbReference type="PANTHER" id="PTHR43285">
    <property type="entry name" value="ANTHRANILATE PHOSPHORIBOSYLTRANSFERASE"/>
    <property type="match status" value="1"/>
</dbReference>
<comment type="similarity">
    <text evidence="5">Belongs to the anthranilate phosphoribosyltransferase family.</text>
</comment>
<dbReference type="RefSeq" id="WP_380972174.1">
    <property type="nucleotide sequence ID" value="NZ_JBHTEF010000001.1"/>
</dbReference>
<feature type="domain" description="Glycosyl transferase family 3 N-terminal" evidence="7">
    <location>
        <begin position="7"/>
        <end position="66"/>
    </location>
</feature>
<keyword evidence="3 5" id="KW-0822">Tryptophan biosynthesis</keyword>
<dbReference type="InterPro" id="IPR035902">
    <property type="entry name" value="Nuc_phospho_transferase"/>
</dbReference>
<keyword evidence="5" id="KW-0479">Metal-binding</keyword>
<dbReference type="InterPro" id="IPR036320">
    <property type="entry name" value="Glycosyl_Trfase_fam3_N_dom_sf"/>
</dbReference>
<dbReference type="GO" id="GO:0004048">
    <property type="term" value="F:anthranilate phosphoribosyltransferase activity"/>
    <property type="evidence" value="ECO:0007669"/>
    <property type="project" value="UniProtKB-EC"/>
</dbReference>
<comment type="subunit">
    <text evidence="5">Homodimer.</text>
</comment>
<dbReference type="Pfam" id="PF00591">
    <property type="entry name" value="Glycos_transf_3"/>
    <property type="match status" value="1"/>
</dbReference>
<dbReference type="EMBL" id="JBHTEF010000001">
    <property type="protein sequence ID" value="MFC7580297.1"/>
    <property type="molecule type" value="Genomic_DNA"/>
</dbReference>